<dbReference type="Pfam" id="PF02518">
    <property type="entry name" value="HATPase_c"/>
    <property type="match status" value="1"/>
</dbReference>
<dbReference type="InterPro" id="IPR013783">
    <property type="entry name" value="Ig-like_fold"/>
</dbReference>
<dbReference type="SUPFAM" id="SSF55874">
    <property type="entry name" value="ATPase domain of HSP90 chaperone/DNA topoisomerase II/histidine kinase"/>
    <property type="match status" value="1"/>
</dbReference>
<evidence type="ECO:0000256" key="2">
    <source>
        <dbReference type="SAM" id="Phobius"/>
    </source>
</evidence>
<dbReference type="PANTHER" id="PTHR43547">
    <property type="entry name" value="TWO-COMPONENT HISTIDINE KINASE"/>
    <property type="match status" value="1"/>
</dbReference>
<dbReference type="Pfam" id="PF07495">
    <property type="entry name" value="Y_Y_Y"/>
    <property type="match status" value="1"/>
</dbReference>
<feature type="domain" description="Histidine kinase" evidence="3">
    <location>
        <begin position="798"/>
        <end position="988"/>
    </location>
</feature>
<dbReference type="InterPro" id="IPR005467">
    <property type="entry name" value="His_kinase_dom"/>
</dbReference>
<gene>
    <name evidence="4" type="ORF">ACFQ5N_06730</name>
</gene>
<dbReference type="Gene3D" id="2.130.10.10">
    <property type="entry name" value="YVTN repeat-like/Quinoprotein amine dehydrogenase"/>
    <property type="match status" value="2"/>
</dbReference>
<evidence type="ECO:0000313" key="4">
    <source>
        <dbReference type="EMBL" id="MFD1293525.1"/>
    </source>
</evidence>
<organism evidence="4 5">
    <name type="scientific">Lutibacter holmesii</name>
    <dbReference type="NCBI Taxonomy" id="1137985"/>
    <lineage>
        <taxon>Bacteria</taxon>
        <taxon>Pseudomonadati</taxon>
        <taxon>Bacteroidota</taxon>
        <taxon>Flavobacteriia</taxon>
        <taxon>Flavobacteriales</taxon>
        <taxon>Flavobacteriaceae</taxon>
        <taxon>Lutibacter</taxon>
    </lineage>
</organism>
<proteinExistence type="predicted"/>
<keyword evidence="2" id="KW-0472">Membrane</keyword>
<dbReference type="SUPFAM" id="SSF63829">
    <property type="entry name" value="Calcium-dependent phosphotriesterase"/>
    <property type="match status" value="1"/>
</dbReference>
<keyword evidence="2" id="KW-0812">Transmembrane</keyword>
<dbReference type="Gene3D" id="3.30.450.20">
    <property type="entry name" value="PAS domain"/>
    <property type="match status" value="1"/>
</dbReference>
<sequence length="988" mass="113328">MSSTDTIHVNYIGQEHGLLQLNVKDMALDKLGYLWVGTEDGLHKFNGYEFSTYLHNPLDSTSIKDDHQRSLLFTNDTLWIATNSNGITGFIPSKNHFFNPLKNDLDINISYKVIPLNKDNIAFSVKNNFILFNKKLKKSTIIKLPKNVKESYISSILKIDKNKYWLGSSFGILEFNIETNTIKKTNILTNYHIQSMYNKENIIYLGTEKGLFTYNTLKQQVQTTTLNFKINCFNKLDNNKFYIGTDTGLFLYTISKKSITPFVLKLKGNKLQEKIDINKIINDDKGNLWIGSDGGGLFHFNQYQKKFNTLKISLKEYPLMNNISSFQFLKGKDSTLWIGTKHGIVKYNHKNQKFKLYESKESPLIYTISKDKNNTIWAGGFTSGLLKYNVNTDSFKKIANLPDNDIIDIIPIDNNTLWVATWAGGIHKFSIKNKHFEEILLNGKRINRARTSLIDSKQNIWLGTDQGVYKISKSGDIKNYNNEGDDTKLSGNRVFNIKEDKNGNIWIGTNVGLTKLDIALDKTTLYYKQKGLPNDFIYSILIAKNNAIWVSTNFGISVLNTKTNVFKNYTTSDGLQNNEFNGKASYKDEFDNFYFGGISGVNIFKAKDIKENPFVPNVYIEAVDLFNKPIKKNELYKKSLDFNSNENVLTFKFAALNYLNPEKCNYTYKMEGFDNDWRPITTFRSTTYTNLNPGKYTFKVKASNDVGVWNQEPAVIEVTIIPPWYQTTIFRLSFIVIFLLSGILFYLYKTNKLKRDKHKLEKIVSERTLEIIKNNEDIKQAYNESKQQQDSIRFLMKELSHRVKNNLQIISSLLNIQANTIENPQAVNALKMAKNRILAIAHIENKISIEEENIKIDTFIKELSNSIIYAFSDNNQVKFNLSYNLSSAYLKNVNTTMIGLILNELITNTIKYAFDTFNPENTLTINCTIKNSFIILIISDNGKGYSQENDLKTSSLGIELVREMVQQLNATIEINSTKGTKNIIKIPI</sequence>
<name>A0ABW3WM90_9FLAO</name>
<dbReference type="InterPro" id="IPR011110">
    <property type="entry name" value="Reg_prop"/>
</dbReference>
<comment type="caution">
    <text evidence="4">The sequence shown here is derived from an EMBL/GenBank/DDBJ whole genome shotgun (WGS) entry which is preliminary data.</text>
</comment>
<dbReference type="InterPro" id="IPR011047">
    <property type="entry name" value="Quinoprotein_ADH-like_sf"/>
</dbReference>
<accession>A0ABW3WM90</accession>
<dbReference type="PANTHER" id="PTHR43547:SF2">
    <property type="entry name" value="HYBRID SIGNAL TRANSDUCTION HISTIDINE KINASE C"/>
    <property type="match status" value="1"/>
</dbReference>
<dbReference type="InterPro" id="IPR003594">
    <property type="entry name" value="HATPase_dom"/>
</dbReference>
<evidence type="ECO:0000259" key="3">
    <source>
        <dbReference type="PROSITE" id="PS50109"/>
    </source>
</evidence>
<dbReference type="EMBL" id="JBHTMV010000003">
    <property type="protein sequence ID" value="MFD1293525.1"/>
    <property type="molecule type" value="Genomic_DNA"/>
</dbReference>
<dbReference type="InterPro" id="IPR011495">
    <property type="entry name" value="Sig_transdc_His_kin_sub2_dim/P"/>
</dbReference>
<dbReference type="InterPro" id="IPR011123">
    <property type="entry name" value="Y_Y_Y"/>
</dbReference>
<dbReference type="CDD" id="cd00146">
    <property type="entry name" value="PKD"/>
    <property type="match status" value="1"/>
</dbReference>
<dbReference type="InterPro" id="IPR015943">
    <property type="entry name" value="WD40/YVTN_repeat-like_dom_sf"/>
</dbReference>
<keyword evidence="2" id="KW-1133">Transmembrane helix</keyword>
<protein>
    <submittedName>
        <fullName evidence="4">Two-component regulator propeller domain-containing protein</fullName>
    </submittedName>
</protein>
<dbReference type="Proteomes" id="UP001597241">
    <property type="component" value="Unassembled WGS sequence"/>
</dbReference>
<dbReference type="PROSITE" id="PS50109">
    <property type="entry name" value="HIS_KIN"/>
    <property type="match status" value="1"/>
</dbReference>
<dbReference type="SUPFAM" id="SSF50998">
    <property type="entry name" value="Quinoprotein alcohol dehydrogenase-like"/>
    <property type="match status" value="1"/>
</dbReference>
<dbReference type="Pfam" id="PF07568">
    <property type="entry name" value="HisKA_2"/>
    <property type="match status" value="1"/>
</dbReference>
<dbReference type="Gene3D" id="3.30.565.10">
    <property type="entry name" value="Histidine kinase-like ATPase, C-terminal domain"/>
    <property type="match status" value="1"/>
</dbReference>
<keyword evidence="5" id="KW-1185">Reference proteome</keyword>
<dbReference type="InterPro" id="IPR036890">
    <property type="entry name" value="HATPase_C_sf"/>
</dbReference>
<evidence type="ECO:0000256" key="1">
    <source>
        <dbReference type="ARBA" id="ARBA00022553"/>
    </source>
</evidence>
<evidence type="ECO:0000313" key="5">
    <source>
        <dbReference type="Proteomes" id="UP001597241"/>
    </source>
</evidence>
<reference evidence="5" key="1">
    <citation type="journal article" date="2019" name="Int. J. Syst. Evol. Microbiol.">
        <title>The Global Catalogue of Microorganisms (GCM) 10K type strain sequencing project: providing services to taxonomists for standard genome sequencing and annotation.</title>
        <authorList>
            <consortium name="The Broad Institute Genomics Platform"/>
            <consortium name="The Broad Institute Genome Sequencing Center for Infectious Disease"/>
            <person name="Wu L."/>
            <person name="Ma J."/>
        </authorList>
    </citation>
    <scope>NUCLEOTIDE SEQUENCE [LARGE SCALE GENOMIC DNA]</scope>
    <source>
        <strain evidence="5">CCUG 62221</strain>
    </source>
</reference>
<keyword evidence="1" id="KW-0597">Phosphoprotein</keyword>
<feature type="transmembrane region" description="Helical" evidence="2">
    <location>
        <begin position="729"/>
        <end position="748"/>
    </location>
</feature>
<dbReference type="Pfam" id="PF07494">
    <property type="entry name" value="Reg_prop"/>
    <property type="match status" value="2"/>
</dbReference>
<dbReference type="Gene3D" id="2.60.40.10">
    <property type="entry name" value="Immunoglobulins"/>
    <property type="match status" value="1"/>
</dbReference>
<dbReference type="RefSeq" id="WP_386808724.1">
    <property type="nucleotide sequence ID" value="NZ_JBHTMV010000003.1"/>
</dbReference>